<name>A0ABD0ZH44_CARAN</name>
<dbReference type="PANTHER" id="PTHR31973:SF190">
    <property type="entry name" value="MULE TRANSPOSASE DOMAIN-CONTAINING PROTEIN"/>
    <property type="match status" value="1"/>
</dbReference>
<comment type="caution">
    <text evidence="7">The sequence shown here is derived from an EMBL/GenBank/DDBJ whole genome shotgun (WGS) entry which is preliminary data.</text>
</comment>
<evidence type="ECO:0000256" key="1">
    <source>
        <dbReference type="ARBA" id="ARBA00022723"/>
    </source>
</evidence>
<dbReference type="Proteomes" id="UP001558713">
    <property type="component" value="Unassembled WGS sequence"/>
</dbReference>
<dbReference type="SMART" id="SM00575">
    <property type="entry name" value="ZnF_PMZ"/>
    <property type="match status" value="1"/>
</dbReference>
<dbReference type="InterPro" id="IPR006564">
    <property type="entry name" value="Znf_PMZ"/>
</dbReference>
<accession>A0ABD0ZH44</accession>
<dbReference type="AlphaFoldDB" id="A0ABD0ZH44"/>
<evidence type="ECO:0000256" key="5">
    <source>
        <dbReference type="SAM" id="MobiDB-lite"/>
    </source>
</evidence>
<dbReference type="EMBL" id="JBANAX010000769">
    <property type="protein sequence ID" value="KAL1193984.1"/>
    <property type="molecule type" value="Genomic_DNA"/>
</dbReference>
<feature type="domain" description="SWIM-type" evidence="6">
    <location>
        <begin position="1"/>
        <end position="29"/>
    </location>
</feature>
<keyword evidence="3" id="KW-0862">Zinc</keyword>
<feature type="region of interest" description="Disordered" evidence="5">
    <location>
        <begin position="117"/>
        <end position="210"/>
    </location>
</feature>
<keyword evidence="2 4" id="KW-0863">Zinc-finger</keyword>
<sequence>MEAKTCACRSWQINGIPCIHAAKVILCMGRKLSEYVADCFITIRWRETYSFGIKPLNGILEWPQTNRLGVIPPPNQNGNPGRPRNHDRMKSMYETGSTTKLSRANRIITCSKCKEEGHNKTTCSNETVESPPKKPRGRPKKNQGLQFDQSHFSFTQVPPWSIPEFSQGQSSQAQSSQAQFSQASRWEQMSQDQASQNQASQTYGWGRWFP</sequence>
<reference evidence="7 8" key="1">
    <citation type="submission" date="2024-04" db="EMBL/GenBank/DDBJ databases">
        <title>Genome assembly C_amara_ONT_v2.</title>
        <authorList>
            <person name="Yant L."/>
            <person name="Moore C."/>
            <person name="Slenker M."/>
        </authorList>
    </citation>
    <scope>NUCLEOTIDE SEQUENCE [LARGE SCALE GENOMIC DNA]</scope>
    <source>
        <tissue evidence="7">Leaf</tissue>
    </source>
</reference>
<gene>
    <name evidence="7" type="ORF">V5N11_009655</name>
</gene>
<feature type="compositionally biased region" description="Low complexity" evidence="5">
    <location>
        <begin position="165"/>
        <end position="201"/>
    </location>
</feature>
<feature type="region of interest" description="Disordered" evidence="5">
    <location>
        <begin position="69"/>
        <end position="90"/>
    </location>
</feature>
<evidence type="ECO:0000313" key="7">
    <source>
        <dbReference type="EMBL" id="KAL1193984.1"/>
    </source>
</evidence>
<proteinExistence type="predicted"/>
<dbReference type="PANTHER" id="PTHR31973">
    <property type="entry name" value="POLYPROTEIN, PUTATIVE-RELATED"/>
    <property type="match status" value="1"/>
</dbReference>
<dbReference type="PROSITE" id="PS50966">
    <property type="entry name" value="ZF_SWIM"/>
    <property type="match status" value="1"/>
</dbReference>
<evidence type="ECO:0000256" key="2">
    <source>
        <dbReference type="ARBA" id="ARBA00022771"/>
    </source>
</evidence>
<evidence type="ECO:0000256" key="3">
    <source>
        <dbReference type="ARBA" id="ARBA00022833"/>
    </source>
</evidence>
<evidence type="ECO:0000256" key="4">
    <source>
        <dbReference type="PROSITE-ProRule" id="PRU00325"/>
    </source>
</evidence>
<evidence type="ECO:0000259" key="6">
    <source>
        <dbReference type="PROSITE" id="PS50966"/>
    </source>
</evidence>
<dbReference type="Pfam" id="PF04434">
    <property type="entry name" value="SWIM"/>
    <property type="match status" value="1"/>
</dbReference>
<keyword evidence="8" id="KW-1185">Reference proteome</keyword>
<keyword evidence="1" id="KW-0479">Metal-binding</keyword>
<evidence type="ECO:0000313" key="8">
    <source>
        <dbReference type="Proteomes" id="UP001558713"/>
    </source>
</evidence>
<protein>
    <recommendedName>
        <fullName evidence="6">SWIM-type domain-containing protein</fullName>
    </recommendedName>
</protein>
<dbReference type="GO" id="GO:0008270">
    <property type="term" value="F:zinc ion binding"/>
    <property type="evidence" value="ECO:0007669"/>
    <property type="project" value="UniProtKB-KW"/>
</dbReference>
<feature type="compositionally biased region" description="Polar residues" evidence="5">
    <location>
        <begin position="143"/>
        <end position="158"/>
    </location>
</feature>
<dbReference type="InterPro" id="IPR007527">
    <property type="entry name" value="Znf_SWIM"/>
</dbReference>
<organism evidence="7 8">
    <name type="scientific">Cardamine amara subsp. amara</name>
    <dbReference type="NCBI Taxonomy" id="228776"/>
    <lineage>
        <taxon>Eukaryota</taxon>
        <taxon>Viridiplantae</taxon>
        <taxon>Streptophyta</taxon>
        <taxon>Embryophyta</taxon>
        <taxon>Tracheophyta</taxon>
        <taxon>Spermatophyta</taxon>
        <taxon>Magnoliopsida</taxon>
        <taxon>eudicotyledons</taxon>
        <taxon>Gunneridae</taxon>
        <taxon>Pentapetalae</taxon>
        <taxon>rosids</taxon>
        <taxon>malvids</taxon>
        <taxon>Brassicales</taxon>
        <taxon>Brassicaceae</taxon>
        <taxon>Cardamineae</taxon>
        <taxon>Cardamine</taxon>
    </lineage>
</organism>